<comment type="caution">
    <text evidence="1">The sequence shown here is derived from an EMBL/GenBank/DDBJ whole genome shotgun (WGS) entry which is preliminary data.</text>
</comment>
<dbReference type="EMBL" id="JXTB01000595">
    <property type="protein sequence ID" value="PON35810.1"/>
    <property type="molecule type" value="Genomic_DNA"/>
</dbReference>
<name>A0A2P5AH06_PARAD</name>
<accession>A0A2P5AH06</accession>
<proteinExistence type="predicted"/>
<evidence type="ECO:0000313" key="2">
    <source>
        <dbReference type="Proteomes" id="UP000237105"/>
    </source>
</evidence>
<evidence type="ECO:0000313" key="1">
    <source>
        <dbReference type="EMBL" id="PON35810.1"/>
    </source>
</evidence>
<organism evidence="1 2">
    <name type="scientific">Parasponia andersonii</name>
    <name type="common">Sponia andersonii</name>
    <dbReference type="NCBI Taxonomy" id="3476"/>
    <lineage>
        <taxon>Eukaryota</taxon>
        <taxon>Viridiplantae</taxon>
        <taxon>Streptophyta</taxon>
        <taxon>Embryophyta</taxon>
        <taxon>Tracheophyta</taxon>
        <taxon>Spermatophyta</taxon>
        <taxon>Magnoliopsida</taxon>
        <taxon>eudicotyledons</taxon>
        <taxon>Gunneridae</taxon>
        <taxon>Pentapetalae</taxon>
        <taxon>rosids</taxon>
        <taxon>fabids</taxon>
        <taxon>Rosales</taxon>
        <taxon>Cannabaceae</taxon>
        <taxon>Parasponia</taxon>
    </lineage>
</organism>
<sequence length="68" mass="7453">MAIILATLKFKGEAIGPSGAMVEEEDDDDKRFCRDFKFAPMTPIHATAAATKFTNPRTSSGDFQNKSK</sequence>
<reference evidence="2" key="1">
    <citation type="submission" date="2016-06" db="EMBL/GenBank/DDBJ databases">
        <title>Parallel loss of symbiosis genes in relatives of nitrogen-fixing non-legume Parasponia.</title>
        <authorList>
            <person name="Van Velzen R."/>
            <person name="Holmer R."/>
            <person name="Bu F."/>
            <person name="Rutten L."/>
            <person name="Van Zeijl A."/>
            <person name="Liu W."/>
            <person name="Santuari L."/>
            <person name="Cao Q."/>
            <person name="Sharma T."/>
            <person name="Shen D."/>
            <person name="Roswanjaya Y."/>
            <person name="Wardhani T."/>
            <person name="Kalhor M.S."/>
            <person name="Jansen J."/>
            <person name="Van den Hoogen J."/>
            <person name="Gungor B."/>
            <person name="Hartog M."/>
            <person name="Hontelez J."/>
            <person name="Verver J."/>
            <person name="Yang W.-C."/>
            <person name="Schijlen E."/>
            <person name="Repin R."/>
            <person name="Schilthuizen M."/>
            <person name="Schranz E."/>
            <person name="Heidstra R."/>
            <person name="Miyata K."/>
            <person name="Fedorova E."/>
            <person name="Kohlen W."/>
            <person name="Bisseling T."/>
            <person name="Smit S."/>
            <person name="Geurts R."/>
        </authorList>
    </citation>
    <scope>NUCLEOTIDE SEQUENCE [LARGE SCALE GENOMIC DNA]</scope>
    <source>
        <strain evidence="2">cv. WU1-14</strain>
    </source>
</reference>
<dbReference type="Proteomes" id="UP000237105">
    <property type="component" value="Unassembled WGS sequence"/>
</dbReference>
<dbReference type="AlphaFoldDB" id="A0A2P5AH06"/>
<gene>
    <name evidence="1" type="ORF">PanWU01x14_333300</name>
</gene>
<protein>
    <submittedName>
        <fullName evidence="1">Uncharacterized protein</fullName>
    </submittedName>
</protein>
<keyword evidence="2" id="KW-1185">Reference proteome</keyword>